<evidence type="ECO:0000256" key="1">
    <source>
        <dbReference type="SAM" id="MobiDB-lite"/>
    </source>
</evidence>
<feature type="compositionally biased region" description="Gly residues" evidence="1">
    <location>
        <begin position="248"/>
        <end position="258"/>
    </location>
</feature>
<name>A0A8T0XG50_PANVG</name>
<feature type="region of interest" description="Disordered" evidence="1">
    <location>
        <begin position="22"/>
        <end position="44"/>
    </location>
</feature>
<evidence type="ECO:0000313" key="2">
    <source>
        <dbReference type="EMBL" id="KAG2659010.1"/>
    </source>
</evidence>
<gene>
    <name evidence="2" type="ORF">PVAP13_1KG328605</name>
</gene>
<feature type="compositionally biased region" description="Basic residues" evidence="1">
    <location>
        <begin position="111"/>
        <end position="124"/>
    </location>
</feature>
<feature type="region of interest" description="Disordered" evidence="1">
    <location>
        <begin position="172"/>
        <end position="198"/>
    </location>
</feature>
<feature type="region of interest" description="Disordered" evidence="1">
    <location>
        <begin position="221"/>
        <end position="258"/>
    </location>
</feature>
<accession>A0A8T0XG50</accession>
<feature type="region of interest" description="Disordered" evidence="1">
    <location>
        <begin position="106"/>
        <end position="141"/>
    </location>
</feature>
<reference evidence="2" key="1">
    <citation type="submission" date="2020-05" db="EMBL/GenBank/DDBJ databases">
        <title>WGS assembly of Panicum virgatum.</title>
        <authorList>
            <person name="Lovell J.T."/>
            <person name="Jenkins J."/>
            <person name="Shu S."/>
            <person name="Juenger T.E."/>
            <person name="Schmutz J."/>
        </authorList>
    </citation>
    <scope>NUCLEOTIDE SEQUENCE</scope>
    <source>
        <strain evidence="2">AP13</strain>
    </source>
</reference>
<comment type="caution">
    <text evidence="2">The sequence shown here is derived from an EMBL/GenBank/DDBJ whole genome shotgun (WGS) entry which is preliminary data.</text>
</comment>
<evidence type="ECO:0000313" key="3">
    <source>
        <dbReference type="Proteomes" id="UP000823388"/>
    </source>
</evidence>
<sequence>MQAERVTGVVERGCWRDMDVLAATTLPPPPPPPPPPCSSSSALGSSSSRALLAAALCSVRPWPTCVARVGYDGGDSLHQRREGGGGGRHWLRERGSASLPLPFHFGSGSHGGKRPRHPGHHTHHAHGDWGRRRWPAPAQRGRRRWLAPVQRGRRREFAPSVLLRFWEPQRRTASVPRPPHPRMGPPASSGRLGGTAWRGRRRRAWPAARSQPTARMAVGAVGHGGMHGRSREPAGGANGCGHNAMRGGAEGIKGGRAR</sequence>
<organism evidence="2 3">
    <name type="scientific">Panicum virgatum</name>
    <name type="common">Blackwell switchgrass</name>
    <dbReference type="NCBI Taxonomy" id="38727"/>
    <lineage>
        <taxon>Eukaryota</taxon>
        <taxon>Viridiplantae</taxon>
        <taxon>Streptophyta</taxon>
        <taxon>Embryophyta</taxon>
        <taxon>Tracheophyta</taxon>
        <taxon>Spermatophyta</taxon>
        <taxon>Magnoliopsida</taxon>
        <taxon>Liliopsida</taxon>
        <taxon>Poales</taxon>
        <taxon>Poaceae</taxon>
        <taxon>PACMAD clade</taxon>
        <taxon>Panicoideae</taxon>
        <taxon>Panicodae</taxon>
        <taxon>Paniceae</taxon>
        <taxon>Panicinae</taxon>
        <taxon>Panicum</taxon>
        <taxon>Panicum sect. Hiantes</taxon>
    </lineage>
</organism>
<feature type="region of interest" description="Disordered" evidence="1">
    <location>
        <begin position="71"/>
        <end position="93"/>
    </location>
</feature>
<protein>
    <submittedName>
        <fullName evidence="2">Uncharacterized protein</fullName>
    </submittedName>
</protein>
<feature type="compositionally biased region" description="Pro residues" evidence="1">
    <location>
        <begin position="26"/>
        <end position="37"/>
    </location>
</feature>
<proteinExistence type="predicted"/>
<dbReference type="AlphaFoldDB" id="A0A8T0XG50"/>
<dbReference type="EMBL" id="CM029037">
    <property type="protein sequence ID" value="KAG2659010.1"/>
    <property type="molecule type" value="Genomic_DNA"/>
</dbReference>
<keyword evidence="3" id="KW-1185">Reference proteome</keyword>
<dbReference type="Proteomes" id="UP000823388">
    <property type="component" value="Chromosome 1K"/>
</dbReference>